<feature type="chain" id="PRO_5002597326" evidence="1">
    <location>
        <begin position="30"/>
        <end position="129"/>
    </location>
</feature>
<keyword evidence="1" id="KW-0732">Signal</keyword>
<protein>
    <submittedName>
        <fullName evidence="2">Uncharacterized protein</fullName>
    </submittedName>
</protein>
<accession>A0A0H2MJU6</accession>
<feature type="signal peptide" evidence="1">
    <location>
        <begin position="1"/>
        <end position="29"/>
    </location>
</feature>
<organism evidence="2 3">
    <name type="scientific">Kiloniella spongiae</name>
    <dbReference type="NCBI Taxonomy" id="1489064"/>
    <lineage>
        <taxon>Bacteria</taxon>
        <taxon>Pseudomonadati</taxon>
        <taxon>Pseudomonadota</taxon>
        <taxon>Alphaproteobacteria</taxon>
        <taxon>Rhodospirillales</taxon>
        <taxon>Kiloniellaceae</taxon>
        <taxon>Kiloniella</taxon>
    </lineage>
</organism>
<reference evidence="2 3" key="1">
    <citation type="submission" date="2015-03" db="EMBL/GenBank/DDBJ databases">
        <title>Genome Sequence of Kiloniella spongiae MEBiC09566, isolated from a marine sponge.</title>
        <authorList>
            <person name="Shao Z."/>
            <person name="Wang L."/>
            <person name="Li X."/>
        </authorList>
    </citation>
    <scope>NUCLEOTIDE SEQUENCE [LARGE SCALE GENOMIC DNA]</scope>
    <source>
        <strain evidence="2 3">MEBiC09566</strain>
    </source>
</reference>
<comment type="caution">
    <text evidence="2">The sequence shown here is derived from an EMBL/GenBank/DDBJ whole genome shotgun (WGS) entry which is preliminary data.</text>
</comment>
<evidence type="ECO:0000313" key="2">
    <source>
        <dbReference type="EMBL" id="KLN61012.1"/>
    </source>
</evidence>
<dbReference type="Proteomes" id="UP000035444">
    <property type="component" value="Unassembled WGS sequence"/>
</dbReference>
<evidence type="ECO:0000256" key="1">
    <source>
        <dbReference type="SAM" id="SignalP"/>
    </source>
</evidence>
<dbReference type="EMBL" id="LAQL01000006">
    <property type="protein sequence ID" value="KLN61012.1"/>
    <property type="molecule type" value="Genomic_DNA"/>
</dbReference>
<sequence>MVRIFLIFSKALRLLFFCGALMAASSVFASEGGFFTGSGGVPIVPGMEEMKELGVVFDKPEGRIVEAFASGHLSQVDVREFYGRTLPQLGWDVVGEGLFIREGEVLKIEILEGVENSRSILRIILAPSQ</sequence>
<proteinExistence type="predicted"/>
<name>A0A0H2MJU6_9PROT</name>
<dbReference type="AlphaFoldDB" id="A0A0H2MJU6"/>
<gene>
    <name evidence="2" type="ORF">WH96_09250</name>
</gene>
<evidence type="ECO:0000313" key="3">
    <source>
        <dbReference type="Proteomes" id="UP000035444"/>
    </source>
</evidence>
<keyword evidence="3" id="KW-1185">Reference proteome</keyword>
<dbReference type="STRING" id="1489064.WH96_09250"/>